<feature type="coiled-coil region" evidence="1">
    <location>
        <begin position="18"/>
        <end position="71"/>
    </location>
</feature>
<sequence length="88" mass="10679">MKSFEELVNEQMLIMDKLLSMQTELDRYRELEEELRNRKKEQDLLSVQDDIMEMKKELNSIQNLFMQLTERVIESYQTKSATEKIMND</sequence>
<comment type="caution">
    <text evidence="2">The sequence shown here is derived from an EMBL/GenBank/DDBJ whole genome shotgun (WGS) entry which is preliminary data.</text>
</comment>
<proteinExistence type="predicted"/>
<dbReference type="OrthoDB" id="2942102at2"/>
<keyword evidence="1" id="KW-0175">Coiled coil</keyword>
<evidence type="ECO:0000313" key="3">
    <source>
        <dbReference type="Proteomes" id="UP000239663"/>
    </source>
</evidence>
<name>A0A2S7MYA9_9BACI</name>
<keyword evidence="3" id="KW-1185">Reference proteome</keyword>
<evidence type="ECO:0000313" key="2">
    <source>
        <dbReference type="EMBL" id="PQD94737.1"/>
    </source>
</evidence>
<organism evidence="2 3">
    <name type="scientific">Pradoshia eiseniae</name>
    <dbReference type="NCBI Taxonomy" id="2064768"/>
    <lineage>
        <taxon>Bacteria</taxon>
        <taxon>Bacillati</taxon>
        <taxon>Bacillota</taxon>
        <taxon>Bacilli</taxon>
        <taxon>Bacillales</taxon>
        <taxon>Bacillaceae</taxon>
        <taxon>Pradoshia</taxon>
    </lineage>
</organism>
<dbReference type="RefSeq" id="WP_104849810.1">
    <property type="nucleotide sequence ID" value="NZ_PKOZ01000007.1"/>
</dbReference>
<evidence type="ECO:0008006" key="4">
    <source>
        <dbReference type="Google" id="ProtNLM"/>
    </source>
</evidence>
<reference evidence="2 3" key="1">
    <citation type="submission" date="2017-12" db="EMBL/GenBank/DDBJ databases">
        <title>Taxonomic description and draft genome of Pradoshia cofamensis Gen. nov., sp. nov., a thermotolerant bacillale isolated from anterior gut of earthworm Eisenia fetida.</title>
        <authorList>
            <person name="Saha T."/>
            <person name="Chakraborty R."/>
        </authorList>
    </citation>
    <scope>NUCLEOTIDE SEQUENCE [LARGE SCALE GENOMIC DNA]</scope>
    <source>
        <strain evidence="2 3">EAG3</strain>
    </source>
</reference>
<gene>
    <name evidence="2" type="ORF">CYL18_12250</name>
</gene>
<accession>A0A2S7MYA9</accession>
<dbReference type="EMBL" id="PKOZ01000007">
    <property type="protein sequence ID" value="PQD94737.1"/>
    <property type="molecule type" value="Genomic_DNA"/>
</dbReference>
<dbReference type="Proteomes" id="UP000239663">
    <property type="component" value="Unassembled WGS sequence"/>
</dbReference>
<protein>
    <recommendedName>
        <fullName evidence="4">Stress-induced protein</fullName>
    </recommendedName>
</protein>
<dbReference type="Pfam" id="PF14182">
    <property type="entry name" value="YgaB"/>
    <property type="match status" value="1"/>
</dbReference>
<evidence type="ECO:0000256" key="1">
    <source>
        <dbReference type="SAM" id="Coils"/>
    </source>
</evidence>
<dbReference type="AlphaFoldDB" id="A0A2S7MYA9"/>
<dbReference type="InterPro" id="IPR025572">
    <property type="entry name" value="YgaB"/>
</dbReference>